<evidence type="ECO:0000256" key="4">
    <source>
        <dbReference type="ARBA" id="ARBA00023004"/>
    </source>
</evidence>
<protein>
    <submittedName>
        <fullName evidence="6">FAD-dependent oxidoreductase</fullName>
    </submittedName>
</protein>
<dbReference type="PANTHER" id="PTHR43498">
    <property type="entry name" value="FERREDOXIN:COB-COM HETERODISULFIDE REDUCTASE SUBUNIT A"/>
    <property type="match status" value="1"/>
</dbReference>
<dbReference type="RefSeq" id="WP_202104083.1">
    <property type="nucleotide sequence ID" value="NZ_JAERTY010000009.1"/>
</dbReference>
<reference evidence="6 7" key="1">
    <citation type="submission" date="2021-01" db="EMBL/GenBank/DDBJ databases">
        <title>C459-1 draft genome sequence.</title>
        <authorList>
            <person name="Zhang X.-F."/>
        </authorList>
    </citation>
    <scope>NUCLEOTIDE SEQUENCE [LARGE SCALE GENOMIC DNA]</scope>
    <source>
        <strain evidence="7">C459-1</strain>
    </source>
</reference>
<proteinExistence type="predicted"/>
<keyword evidence="3" id="KW-0560">Oxidoreductase</keyword>
<dbReference type="SUPFAM" id="SSF51905">
    <property type="entry name" value="FAD/NAD(P)-binding domain"/>
    <property type="match status" value="1"/>
</dbReference>
<evidence type="ECO:0000313" key="7">
    <source>
        <dbReference type="Proteomes" id="UP000625283"/>
    </source>
</evidence>
<sequence>MTKKMMHLVLIAWLLLLNVDVRAQQSQSYDIVIYGATSAGIIAGYTALKMGKTAVVIGTDEHIGGLSSGGLGQTDIGNKAAIGGLSRRFYQDLGQYYGKAESWTFEPKVAGSMFEKYIQEVQLPIIKNQRIGKVKKKKGTITAVLLYPTYGKGKATQEITGKVFLDCTYEGDLIALAGVPFMLGREDNSQFKETLNGFQLPTYQKQSGWHQFPDHVSPYKTIGDPQSGLLWGISKDKPSRVGTGDKRIQAYNFRICLTDSAENRIPIERPTNYDPQKYELLGRLIEAQPQYTMVKNYFIWSKMPNRKTDINNRGGFSTDMIGANYDWATASFDRRKAIYNEHLEYTIGYLYFMQTDPRVPEHIRSYVKNWGLPKDEYVNNGHFTPQLYIREGRRMLGAYVMSEHNCTGKETAIDPIGLAAYTMDSHNTQRIIVDGMVKNEGNVEVGKFSPYQIAYNSITPKERDCTNLLVPVCLSSTHIAFGSIRMEPVFMILGESAAVAAVQAIEQKKSVQKIDRGQLREELLRRQQILEWKKN</sequence>
<keyword evidence="1" id="KW-0004">4Fe-4S</keyword>
<dbReference type="InterPro" id="IPR039650">
    <property type="entry name" value="HdrA-like"/>
</dbReference>
<name>A0ABS1R6Q3_9SPHI</name>
<dbReference type="Pfam" id="PF12831">
    <property type="entry name" value="FAD_oxidored"/>
    <property type="match status" value="1"/>
</dbReference>
<accession>A0ABS1R6Q3</accession>
<keyword evidence="5" id="KW-0411">Iron-sulfur</keyword>
<dbReference type="InterPro" id="IPR036188">
    <property type="entry name" value="FAD/NAD-bd_sf"/>
</dbReference>
<evidence type="ECO:0000256" key="3">
    <source>
        <dbReference type="ARBA" id="ARBA00023002"/>
    </source>
</evidence>
<evidence type="ECO:0000256" key="1">
    <source>
        <dbReference type="ARBA" id="ARBA00022485"/>
    </source>
</evidence>
<dbReference type="Proteomes" id="UP000625283">
    <property type="component" value="Unassembled WGS sequence"/>
</dbReference>
<organism evidence="6 7">
    <name type="scientific">Sphingobacterium faecale</name>
    <dbReference type="NCBI Taxonomy" id="2803775"/>
    <lineage>
        <taxon>Bacteria</taxon>
        <taxon>Pseudomonadati</taxon>
        <taxon>Bacteroidota</taxon>
        <taxon>Sphingobacteriia</taxon>
        <taxon>Sphingobacteriales</taxon>
        <taxon>Sphingobacteriaceae</taxon>
        <taxon>Sphingobacterium</taxon>
    </lineage>
</organism>
<dbReference type="PANTHER" id="PTHR43498:SF1">
    <property type="entry name" value="COB--COM HETERODISULFIDE REDUCTASE IRON-SULFUR SUBUNIT A"/>
    <property type="match status" value="1"/>
</dbReference>
<evidence type="ECO:0000256" key="2">
    <source>
        <dbReference type="ARBA" id="ARBA00022723"/>
    </source>
</evidence>
<comment type="caution">
    <text evidence="6">The sequence shown here is derived from an EMBL/GenBank/DDBJ whole genome shotgun (WGS) entry which is preliminary data.</text>
</comment>
<keyword evidence="2" id="KW-0479">Metal-binding</keyword>
<dbReference type="EMBL" id="JAERTY010000009">
    <property type="protein sequence ID" value="MBL1410387.1"/>
    <property type="molecule type" value="Genomic_DNA"/>
</dbReference>
<gene>
    <name evidence="6" type="ORF">JKG61_16645</name>
</gene>
<keyword evidence="7" id="KW-1185">Reference proteome</keyword>
<evidence type="ECO:0000313" key="6">
    <source>
        <dbReference type="EMBL" id="MBL1410387.1"/>
    </source>
</evidence>
<keyword evidence="4" id="KW-0408">Iron</keyword>
<evidence type="ECO:0000256" key="5">
    <source>
        <dbReference type="ARBA" id="ARBA00023014"/>
    </source>
</evidence>